<dbReference type="STRING" id="575788.VS_II0628"/>
<keyword evidence="1" id="KW-0812">Transmembrane</keyword>
<name>B7VRP0_VIBA3</name>
<protein>
    <submittedName>
        <fullName evidence="2">Uncharacterized protein</fullName>
    </submittedName>
</protein>
<dbReference type="KEGG" id="vsp:VS_II0628"/>
<reference evidence="2 3" key="1">
    <citation type="submission" date="2009-02" db="EMBL/GenBank/DDBJ databases">
        <title>Vibrio splendidus str. LGP32 complete genome.</title>
        <authorList>
            <person name="Mazel D."/>
            <person name="Le Roux F."/>
        </authorList>
    </citation>
    <scope>NUCLEOTIDE SEQUENCE [LARGE SCALE GENOMIC DNA]</scope>
    <source>
        <strain evidence="2 3">LGP32</strain>
    </source>
</reference>
<dbReference type="EMBL" id="FM954973">
    <property type="protein sequence ID" value="CAV26262.1"/>
    <property type="molecule type" value="Genomic_DNA"/>
</dbReference>
<proteinExistence type="predicted"/>
<dbReference type="Proteomes" id="UP000009100">
    <property type="component" value="Chromosome 2"/>
</dbReference>
<evidence type="ECO:0000313" key="2">
    <source>
        <dbReference type="EMBL" id="CAV26262.1"/>
    </source>
</evidence>
<accession>B7VRP0</accession>
<feature type="transmembrane region" description="Helical" evidence="1">
    <location>
        <begin position="44"/>
        <end position="60"/>
    </location>
</feature>
<dbReference type="AlphaFoldDB" id="B7VRP0"/>
<keyword evidence="1" id="KW-0472">Membrane</keyword>
<keyword evidence="1" id="KW-1133">Transmembrane helix</keyword>
<dbReference type="HOGENOM" id="CLU_3013151_0_0_6"/>
<organism evidence="2 3">
    <name type="scientific">Vibrio atlanticus (strain LGP32)</name>
    <name type="common">Vibrio splendidus (strain Mel32)</name>
    <dbReference type="NCBI Taxonomy" id="575788"/>
    <lineage>
        <taxon>Bacteria</taxon>
        <taxon>Pseudomonadati</taxon>
        <taxon>Pseudomonadota</taxon>
        <taxon>Gammaproteobacteria</taxon>
        <taxon>Vibrionales</taxon>
        <taxon>Vibrionaceae</taxon>
        <taxon>Vibrio</taxon>
    </lineage>
</organism>
<evidence type="ECO:0000313" key="3">
    <source>
        <dbReference type="Proteomes" id="UP000009100"/>
    </source>
</evidence>
<evidence type="ECO:0000256" key="1">
    <source>
        <dbReference type="SAM" id="Phobius"/>
    </source>
</evidence>
<sequence>MIYGNGNMNPLDYTLYTLNAKQLLIDPESKLPPQRKRGAGTRNYGYLVSFTIGILLGQLIKFI</sequence>
<gene>
    <name evidence="2" type="ordered locus">VS_II0628</name>
</gene>